<evidence type="ECO:0000256" key="11">
    <source>
        <dbReference type="ARBA" id="ARBA00048044"/>
    </source>
</evidence>
<comment type="cofactor">
    <cofactor evidence="1">
        <name>heme b</name>
        <dbReference type="ChEBI" id="CHEBI:60344"/>
    </cofactor>
</comment>
<keyword evidence="4" id="KW-0479">Metal-binding</keyword>
<evidence type="ECO:0000313" key="14">
    <source>
        <dbReference type="Proteomes" id="UP001595840"/>
    </source>
</evidence>
<evidence type="ECO:0000256" key="2">
    <source>
        <dbReference type="ARBA" id="ARBA00004141"/>
    </source>
</evidence>
<keyword evidence="8" id="KW-0350">Heme biosynthesis</keyword>
<keyword evidence="5 12" id="KW-1133">Transmembrane helix</keyword>
<dbReference type="PANTHER" id="PTHR23289">
    <property type="entry name" value="CYTOCHROME C OXIDASE ASSEMBLY PROTEIN COX15"/>
    <property type="match status" value="1"/>
</dbReference>
<feature type="transmembrane region" description="Helical" evidence="12">
    <location>
        <begin position="124"/>
        <end position="148"/>
    </location>
</feature>
<sequence length="347" mass="38591">MTVNAETTLNNDRHIAQWLLFCAVAIFVMIVLGGVTRLTESGLSIVEWKPVIGTLPPLNNLEWMQEFEQYKQFPEYQKVNKGMTLDDFKTIFYFEYSHRLLGRLIGLFFLLPFLFFWFTKRIKAGLGLPLVGLFILGGLQGALGWFMVKSGLVDNPRVSQYRLAAHLGLAVVIYTYMLWLAFGLFQPRSTGPSAFNKRTLGLCAVIFLMILSGAFVAGTRAGLAFPTWPLMGDSFIPSNLYATTPFWLAAFEDITTIQFNHRMFAYVIVGIIAWLGLQLWRSNPSKQVKLAIVSLATALTTQVCLGIATLLHHVPVALAASHQGVAVLLLTAALFLAHSVKLQAKEA</sequence>
<dbReference type="HAMAP" id="MF_01665">
    <property type="entry name" value="HemeA_synth_type2"/>
    <property type="match status" value="1"/>
</dbReference>
<evidence type="ECO:0000256" key="6">
    <source>
        <dbReference type="ARBA" id="ARBA00023002"/>
    </source>
</evidence>
<evidence type="ECO:0000256" key="5">
    <source>
        <dbReference type="ARBA" id="ARBA00022989"/>
    </source>
</evidence>
<evidence type="ECO:0000256" key="10">
    <source>
        <dbReference type="ARBA" id="ARBA00044501"/>
    </source>
</evidence>
<dbReference type="RefSeq" id="WP_290264733.1">
    <property type="nucleotide sequence ID" value="NZ_JAUFQG010000006.1"/>
</dbReference>
<evidence type="ECO:0000256" key="9">
    <source>
        <dbReference type="ARBA" id="ARBA00023136"/>
    </source>
</evidence>
<comment type="caution">
    <text evidence="13">The sequence shown here is derived from an EMBL/GenBank/DDBJ whole genome shotgun (WGS) entry which is preliminary data.</text>
</comment>
<evidence type="ECO:0000313" key="13">
    <source>
        <dbReference type="EMBL" id="MFC4360835.1"/>
    </source>
</evidence>
<evidence type="ECO:0000256" key="1">
    <source>
        <dbReference type="ARBA" id="ARBA00001970"/>
    </source>
</evidence>
<name>A0ABV8V0G9_9GAMM</name>
<organism evidence="13 14">
    <name type="scientific">Simiduia curdlanivorans</name>
    <dbReference type="NCBI Taxonomy" id="1492769"/>
    <lineage>
        <taxon>Bacteria</taxon>
        <taxon>Pseudomonadati</taxon>
        <taxon>Pseudomonadota</taxon>
        <taxon>Gammaproteobacteria</taxon>
        <taxon>Cellvibrionales</taxon>
        <taxon>Cellvibrionaceae</taxon>
        <taxon>Simiduia</taxon>
    </lineage>
</organism>
<feature type="transmembrane region" description="Helical" evidence="12">
    <location>
        <begin position="292"/>
        <end position="311"/>
    </location>
</feature>
<keyword evidence="14" id="KW-1185">Reference proteome</keyword>
<evidence type="ECO:0000256" key="4">
    <source>
        <dbReference type="ARBA" id="ARBA00022723"/>
    </source>
</evidence>
<dbReference type="Pfam" id="PF02628">
    <property type="entry name" value="COX15-CtaA"/>
    <property type="match status" value="1"/>
</dbReference>
<keyword evidence="3 12" id="KW-0812">Transmembrane</keyword>
<comment type="subcellular location">
    <subcellularLocation>
        <location evidence="2">Membrane</location>
        <topology evidence="2">Multi-pass membrane protein</topology>
    </subcellularLocation>
</comment>
<feature type="transmembrane region" description="Helical" evidence="12">
    <location>
        <begin position="317"/>
        <end position="337"/>
    </location>
</feature>
<feature type="transmembrane region" description="Helical" evidence="12">
    <location>
        <begin position="263"/>
        <end position="280"/>
    </location>
</feature>
<protein>
    <submittedName>
        <fullName evidence="13">COX15/CtaA family protein</fullName>
    </submittedName>
</protein>
<keyword evidence="7" id="KW-0408">Iron</keyword>
<dbReference type="InterPro" id="IPR003780">
    <property type="entry name" value="COX15/CtaA_fam"/>
</dbReference>
<evidence type="ECO:0000256" key="12">
    <source>
        <dbReference type="SAM" id="Phobius"/>
    </source>
</evidence>
<dbReference type="InterPro" id="IPR023754">
    <property type="entry name" value="HemeA_Synthase_type2"/>
</dbReference>
<reference evidence="14" key="1">
    <citation type="journal article" date="2019" name="Int. J. Syst. Evol. Microbiol.">
        <title>The Global Catalogue of Microorganisms (GCM) 10K type strain sequencing project: providing services to taxonomists for standard genome sequencing and annotation.</title>
        <authorList>
            <consortium name="The Broad Institute Genomics Platform"/>
            <consortium name="The Broad Institute Genome Sequencing Center for Infectious Disease"/>
            <person name="Wu L."/>
            <person name="Ma J."/>
        </authorList>
    </citation>
    <scope>NUCLEOTIDE SEQUENCE [LARGE SCALE GENOMIC DNA]</scope>
    <source>
        <strain evidence="14">CECT 8570</strain>
    </source>
</reference>
<gene>
    <name evidence="13" type="ORF">ACFOX3_00905</name>
</gene>
<dbReference type="PANTHER" id="PTHR23289:SF2">
    <property type="entry name" value="CYTOCHROME C OXIDASE ASSEMBLY PROTEIN COX15 HOMOLOG"/>
    <property type="match status" value="1"/>
</dbReference>
<dbReference type="Proteomes" id="UP001595840">
    <property type="component" value="Unassembled WGS sequence"/>
</dbReference>
<feature type="transmembrane region" description="Helical" evidence="12">
    <location>
        <begin position="15"/>
        <end position="35"/>
    </location>
</feature>
<dbReference type="EMBL" id="JBHSCX010000001">
    <property type="protein sequence ID" value="MFC4360835.1"/>
    <property type="molecule type" value="Genomic_DNA"/>
</dbReference>
<evidence type="ECO:0000256" key="8">
    <source>
        <dbReference type="ARBA" id="ARBA00023133"/>
    </source>
</evidence>
<proteinExistence type="inferred from homology"/>
<evidence type="ECO:0000256" key="7">
    <source>
        <dbReference type="ARBA" id="ARBA00023004"/>
    </source>
</evidence>
<comment type="pathway">
    <text evidence="10">Porphyrin-containing compound metabolism; heme A biosynthesis; heme A from heme O: step 1/1.</text>
</comment>
<feature type="transmembrane region" description="Helical" evidence="12">
    <location>
        <begin position="100"/>
        <end position="118"/>
    </location>
</feature>
<keyword evidence="6" id="KW-0560">Oxidoreductase</keyword>
<evidence type="ECO:0000256" key="3">
    <source>
        <dbReference type="ARBA" id="ARBA00022692"/>
    </source>
</evidence>
<feature type="transmembrane region" description="Helical" evidence="12">
    <location>
        <begin position="160"/>
        <end position="179"/>
    </location>
</feature>
<accession>A0ABV8V0G9</accession>
<keyword evidence="9 12" id="KW-0472">Membrane</keyword>
<comment type="catalytic activity">
    <reaction evidence="11">
        <text>Fe(II)-heme o + 2 A + H2O = Fe(II)-heme a + 2 AH2</text>
        <dbReference type="Rhea" id="RHEA:63388"/>
        <dbReference type="ChEBI" id="CHEBI:13193"/>
        <dbReference type="ChEBI" id="CHEBI:15377"/>
        <dbReference type="ChEBI" id="CHEBI:17499"/>
        <dbReference type="ChEBI" id="CHEBI:60530"/>
        <dbReference type="ChEBI" id="CHEBI:61715"/>
        <dbReference type="EC" id="1.17.99.9"/>
    </reaction>
    <physiologicalReaction direction="left-to-right" evidence="11">
        <dbReference type="Rhea" id="RHEA:63389"/>
    </physiologicalReaction>
</comment>
<feature type="transmembrane region" description="Helical" evidence="12">
    <location>
        <begin position="199"/>
        <end position="218"/>
    </location>
</feature>